<proteinExistence type="predicted"/>
<protein>
    <recommendedName>
        <fullName evidence="3">ABC1 atypical kinase-like domain-containing protein</fullName>
    </recommendedName>
</protein>
<dbReference type="AlphaFoldDB" id="A0A9R1QVE1"/>
<dbReference type="EMBL" id="LT934116">
    <property type="protein sequence ID" value="VAH84074.1"/>
    <property type="molecule type" value="Genomic_DNA"/>
</dbReference>
<dbReference type="Gramene" id="TRITD3Bv1G244000.1">
    <property type="protein sequence ID" value="TRITD3Bv1G244000.1"/>
    <property type="gene ID" value="TRITD3Bv1G244000"/>
</dbReference>
<organism evidence="1 2">
    <name type="scientific">Triticum turgidum subsp. durum</name>
    <name type="common">Durum wheat</name>
    <name type="synonym">Triticum durum</name>
    <dbReference type="NCBI Taxonomy" id="4567"/>
    <lineage>
        <taxon>Eukaryota</taxon>
        <taxon>Viridiplantae</taxon>
        <taxon>Streptophyta</taxon>
        <taxon>Embryophyta</taxon>
        <taxon>Tracheophyta</taxon>
        <taxon>Spermatophyta</taxon>
        <taxon>Magnoliopsida</taxon>
        <taxon>Liliopsida</taxon>
        <taxon>Poales</taxon>
        <taxon>Poaceae</taxon>
        <taxon>BOP clade</taxon>
        <taxon>Pooideae</taxon>
        <taxon>Triticodae</taxon>
        <taxon>Triticeae</taxon>
        <taxon>Triticinae</taxon>
        <taxon>Triticum</taxon>
    </lineage>
</organism>
<keyword evidence="2" id="KW-1185">Reference proteome</keyword>
<sequence>MRASMLKRCPVSSYEDVLGVFKKEIGELPQILASASLAQVHAATTRDGKKSLLRSLLYCKKRL</sequence>
<gene>
    <name evidence="1" type="ORF">TRITD_3Bv1G244000</name>
</gene>
<evidence type="ECO:0000313" key="2">
    <source>
        <dbReference type="Proteomes" id="UP000324705"/>
    </source>
</evidence>
<evidence type="ECO:0000313" key="1">
    <source>
        <dbReference type="EMBL" id="VAH84074.1"/>
    </source>
</evidence>
<evidence type="ECO:0008006" key="3">
    <source>
        <dbReference type="Google" id="ProtNLM"/>
    </source>
</evidence>
<name>A0A9R1QVE1_TRITD</name>
<dbReference type="Proteomes" id="UP000324705">
    <property type="component" value="Chromosome 3B"/>
</dbReference>
<accession>A0A9R1QVE1</accession>
<reference evidence="1 2" key="1">
    <citation type="submission" date="2017-09" db="EMBL/GenBank/DDBJ databases">
        <authorList>
            <consortium name="International Durum Wheat Genome Sequencing Consortium (IDWGSC)"/>
            <person name="Milanesi L."/>
        </authorList>
    </citation>
    <scope>NUCLEOTIDE SEQUENCE [LARGE SCALE GENOMIC DNA]</scope>
    <source>
        <strain evidence="2">cv. Svevo</strain>
    </source>
</reference>